<feature type="transmembrane region" description="Helical" evidence="1">
    <location>
        <begin position="44"/>
        <end position="71"/>
    </location>
</feature>
<feature type="region of interest" description="Disordered" evidence="2">
    <location>
        <begin position="245"/>
        <end position="273"/>
    </location>
</feature>
<accession>A0A918DTM0</accession>
<feature type="transmembrane region" description="Helical" evidence="1">
    <location>
        <begin position="215"/>
        <end position="236"/>
    </location>
</feature>
<dbReference type="EMBL" id="BMNH01000039">
    <property type="protein sequence ID" value="GGO81810.1"/>
    <property type="molecule type" value="Genomic_DNA"/>
</dbReference>
<dbReference type="Proteomes" id="UP000646523">
    <property type="component" value="Unassembled WGS sequence"/>
</dbReference>
<dbReference type="InterPro" id="IPR005330">
    <property type="entry name" value="MHYT_dom"/>
</dbReference>
<reference evidence="4" key="2">
    <citation type="submission" date="2020-09" db="EMBL/GenBank/DDBJ databases">
        <authorList>
            <person name="Sun Q."/>
            <person name="Zhou Y."/>
        </authorList>
    </citation>
    <scope>NUCLEOTIDE SEQUENCE</scope>
    <source>
        <strain evidence="4">CGMCC 4.7368</strain>
    </source>
</reference>
<feature type="transmembrane region" description="Helical" evidence="1">
    <location>
        <begin position="145"/>
        <end position="164"/>
    </location>
</feature>
<dbReference type="Pfam" id="PF03707">
    <property type="entry name" value="MHYT"/>
    <property type="match status" value="2"/>
</dbReference>
<dbReference type="GO" id="GO:0016020">
    <property type="term" value="C:membrane"/>
    <property type="evidence" value="ECO:0007669"/>
    <property type="project" value="UniProtKB-UniRule"/>
</dbReference>
<organism evidence="4 5">
    <name type="scientific">Nonomuraea cavernae</name>
    <dbReference type="NCBI Taxonomy" id="2045107"/>
    <lineage>
        <taxon>Bacteria</taxon>
        <taxon>Bacillati</taxon>
        <taxon>Actinomycetota</taxon>
        <taxon>Actinomycetes</taxon>
        <taxon>Streptosporangiales</taxon>
        <taxon>Streptosporangiaceae</taxon>
        <taxon>Nonomuraea</taxon>
    </lineage>
</organism>
<dbReference type="AlphaFoldDB" id="A0A918DTM0"/>
<reference evidence="4" key="1">
    <citation type="journal article" date="2014" name="Int. J. Syst. Evol. Microbiol.">
        <title>Complete genome sequence of Corynebacterium casei LMG S-19264T (=DSM 44701T), isolated from a smear-ripened cheese.</title>
        <authorList>
            <consortium name="US DOE Joint Genome Institute (JGI-PGF)"/>
            <person name="Walter F."/>
            <person name="Albersmeier A."/>
            <person name="Kalinowski J."/>
            <person name="Ruckert C."/>
        </authorList>
    </citation>
    <scope>NUCLEOTIDE SEQUENCE</scope>
    <source>
        <strain evidence="4">CGMCC 4.7368</strain>
    </source>
</reference>
<feature type="transmembrane region" description="Helical" evidence="1">
    <location>
        <begin position="83"/>
        <end position="102"/>
    </location>
</feature>
<keyword evidence="1" id="KW-1133">Transmembrane helix</keyword>
<keyword evidence="1" id="KW-0812">Transmembrane</keyword>
<dbReference type="RefSeq" id="WP_189128673.1">
    <property type="nucleotide sequence ID" value="NZ_BMNH01000039.1"/>
</dbReference>
<dbReference type="PANTHER" id="PTHR35152">
    <property type="entry name" value="DOMAIN SIGNALLING PROTEIN, PUTATIVE (AFU_ORTHOLOGUE AFUA_5G11310)-RELATED"/>
    <property type="match status" value="1"/>
</dbReference>
<sequence>MSPIDHFSYGLITPVLSYAMSSVGSMLGLLLASRARLVQGRERAFWLVGAAVALGGTGIWTMHFIAMMGFGVRGTVIRYDVPLTAASAFLAVVVVGTGLFLVSYHGERVAYLLGGGLLTGVGVAGMHYLGMIAMNMSGHVSYDPLIVTLSVLIAIAAATVALWFTIRVTGAVQRIGAALIMGIAVTGMHYTGMFAMAVDVHETTIPLAGSKGIDFLLPLIVGISLITVGLLLAVMLSPSERELRGEEEYLSRTETEKGDEGAPQANLFGTPRG</sequence>
<feature type="compositionally biased region" description="Basic and acidic residues" evidence="2">
    <location>
        <begin position="245"/>
        <end position="260"/>
    </location>
</feature>
<protein>
    <submittedName>
        <fullName evidence="4">Membrane protein</fullName>
    </submittedName>
</protein>
<dbReference type="PROSITE" id="PS50924">
    <property type="entry name" value="MHYT"/>
    <property type="match status" value="1"/>
</dbReference>
<comment type="caution">
    <text evidence="4">The sequence shown here is derived from an EMBL/GenBank/DDBJ whole genome shotgun (WGS) entry which is preliminary data.</text>
</comment>
<keyword evidence="5" id="KW-1185">Reference proteome</keyword>
<gene>
    <name evidence="4" type="ORF">GCM10012289_71620</name>
</gene>
<evidence type="ECO:0000256" key="2">
    <source>
        <dbReference type="SAM" id="MobiDB-lite"/>
    </source>
</evidence>
<dbReference type="PANTHER" id="PTHR35152:SF1">
    <property type="entry name" value="DOMAIN SIGNALLING PROTEIN, PUTATIVE (AFU_ORTHOLOGUE AFUA_5G11310)-RELATED"/>
    <property type="match status" value="1"/>
</dbReference>
<feature type="transmembrane region" description="Helical" evidence="1">
    <location>
        <begin position="109"/>
        <end position="133"/>
    </location>
</feature>
<evidence type="ECO:0000259" key="3">
    <source>
        <dbReference type="PROSITE" id="PS50924"/>
    </source>
</evidence>
<name>A0A918DTM0_9ACTN</name>
<proteinExistence type="predicted"/>
<feature type="transmembrane region" description="Helical" evidence="1">
    <location>
        <begin position="6"/>
        <end position="32"/>
    </location>
</feature>
<feature type="domain" description="MHYT" evidence="3">
    <location>
        <begin position="9"/>
        <end position="199"/>
    </location>
</feature>
<evidence type="ECO:0000313" key="5">
    <source>
        <dbReference type="Proteomes" id="UP000646523"/>
    </source>
</evidence>
<evidence type="ECO:0000256" key="1">
    <source>
        <dbReference type="PROSITE-ProRule" id="PRU00244"/>
    </source>
</evidence>
<evidence type="ECO:0000313" key="4">
    <source>
        <dbReference type="EMBL" id="GGO81810.1"/>
    </source>
</evidence>
<feature type="transmembrane region" description="Helical" evidence="1">
    <location>
        <begin position="176"/>
        <end position="195"/>
    </location>
</feature>
<keyword evidence="1" id="KW-0472">Membrane</keyword>